<dbReference type="Proteomes" id="UP001057452">
    <property type="component" value="Chromosome 16"/>
</dbReference>
<name>A0ACB9WD41_CHAAC</name>
<comment type="caution">
    <text evidence="1">The sequence shown here is derived from an EMBL/GenBank/DDBJ whole genome shotgun (WGS) entry which is preliminary data.</text>
</comment>
<evidence type="ECO:0000313" key="1">
    <source>
        <dbReference type="EMBL" id="KAI4810992.1"/>
    </source>
</evidence>
<reference evidence="1" key="1">
    <citation type="submission" date="2022-05" db="EMBL/GenBank/DDBJ databases">
        <title>Chromosome-level genome of Chaenocephalus aceratus.</title>
        <authorList>
            <person name="Park H."/>
        </authorList>
    </citation>
    <scope>NUCLEOTIDE SEQUENCE</scope>
    <source>
        <strain evidence="1">KU_202001</strain>
    </source>
</reference>
<keyword evidence="2" id="KW-1185">Reference proteome</keyword>
<accession>A0ACB9WD41</accession>
<proteinExistence type="predicted"/>
<feature type="non-terminal residue" evidence="1">
    <location>
        <position position="64"/>
    </location>
</feature>
<sequence>SEDDDGCGGRGTGERDSLASSSSSSFISLPAAFTQAQTTLTSHSGYHAQQCLTKTLACTSRPQP</sequence>
<organism evidence="1 2">
    <name type="scientific">Chaenocephalus aceratus</name>
    <name type="common">Blackfin icefish</name>
    <name type="synonym">Chaenichthys aceratus</name>
    <dbReference type="NCBI Taxonomy" id="36190"/>
    <lineage>
        <taxon>Eukaryota</taxon>
        <taxon>Metazoa</taxon>
        <taxon>Chordata</taxon>
        <taxon>Craniata</taxon>
        <taxon>Vertebrata</taxon>
        <taxon>Euteleostomi</taxon>
        <taxon>Actinopterygii</taxon>
        <taxon>Neopterygii</taxon>
        <taxon>Teleostei</taxon>
        <taxon>Neoteleostei</taxon>
        <taxon>Acanthomorphata</taxon>
        <taxon>Eupercaria</taxon>
        <taxon>Perciformes</taxon>
        <taxon>Notothenioidei</taxon>
        <taxon>Channichthyidae</taxon>
        <taxon>Chaenocephalus</taxon>
    </lineage>
</organism>
<feature type="non-terminal residue" evidence="1">
    <location>
        <position position="1"/>
    </location>
</feature>
<dbReference type="EMBL" id="CM043800">
    <property type="protein sequence ID" value="KAI4810992.1"/>
    <property type="molecule type" value="Genomic_DNA"/>
</dbReference>
<gene>
    <name evidence="1" type="ORF">KUCAC02_013919</name>
</gene>
<evidence type="ECO:0000313" key="2">
    <source>
        <dbReference type="Proteomes" id="UP001057452"/>
    </source>
</evidence>
<protein>
    <submittedName>
        <fullName evidence="1">Uncharacterized protein</fullName>
    </submittedName>
</protein>